<dbReference type="Proteomes" id="UP001596215">
    <property type="component" value="Unassembled WGS sequence"/>
</dbReference>
<sequence length="60" mass="6476">MKKMKAIALTRPCSNCPSLDSPQSISHALNPGRLAGIKSELLADDMVPFLCHKTLSGHED</sequence>
<comment type="caution">
    <text evidence="1">The sequence shown here is derived from an EMBL/GenBank/DDBJ whole genome shotgun (WGS) entry which is preliminary data.</text>
</comment>
<accession>A0ABW1VRQ0</accession>
<protein>
    <submittedName>
        <fullName evidence="1">Uncharacterized protein</fullName>
    </submittedName>
</protein>
<dbReference type="EMBL" id="JBHSUC010000076">
    <property type="protein sequence ID" value="MFC6363734.1"/>
    <property type="molecule type" value="Genomic_DNA"/>
</dbReference>
<evidence type="ECO:0000313" key="2">
    <source>
        <dbReference type="Proteomes" id="UP001596215"/>
    </source>
</evidence>
<keyword evidence="2" id="KW-1185">Reference proteome</keyword>
<gene>
    <name evidence="1" type="ORF">ACFP73_16965</name>
</gene>
<evidence type="ECO:0000313" key="1">
    <source>
        <dbReference type="EMBL" id="MFC6363734.1"/>
    </source>
</evidence>
<proteinExistence type="predicted"/>
<feature type="non-terminal residue" evidence="1">
    <location>
        <position position="60"/>
    </location>
</feature>
<reference evidence="2" key="1">
    <citation type="journal article" date="2019" name="Int. J. Syst. Evol. Microbiol.">
        <title>The Global Catalogue of Microorganisms (GCM) 10K type strain sequencing project: providing services to taxonomists for standard genome sequencing and annotation.</title>
        <authorList>
            <consortium name="The Broad Institute Genomics Platform"/>
            <consortium name="The Broad Institute Genome Sequencing Center for Infectious Disease"/>
            <person name="Wu L."/>
            <person name="Ma J."/>
        </authorList>
    </citation>
    <scope>NUCLEOTIDE SEQUENCE [LARGE SCALE GENOMIC DNA]</scope>
    <source>
        <strain evidence="2">CGMCC 4.1530</strain>
    </source>
</reference>
<name>A0ABW1VRQ0_9GAMM</name>
<organism evidence="1 2">
    <name type="scientific">Tatumella punctata</name>
    <dbReference type="NCBI Taxonomy" id="399969"/>
    <lineage>
        <taxon>Bacteria</taxon>
        <taxon>Pseudomonadati</taxon>
        <taxon>Pseudomonadota</taxon>
        <taxon>Gammaproteobacteria</taxon>
        <taxon>Enterobacterales</taxon>
        <taxon>Erwiniaceae</taxon>
        <taxon>Tatumella</taxon>
    </lineage>
</organism>